<dbReference type="EMBL" id="PGCI01000239">
    <property type="protein sequence ID" value="PLW32602.1"/>
    <property type="molecule type" value="Genomic_DNA"/>
</dbReference>
<dbReference type="Proteomes" id="UP000235392">
    <property type="component" value="Unassembled WGS sequence"/>
</dbReference>
<gene>
    <name evidence="1" type="ORF">PCASD_13063</name>
</gene>
<sequence length="243" mass="26817">MIPCVPAVPLKIPHAPTLTLEDFLNLFGISQEDMATHHRMIALDVTHWTYFCPNLPLNVKAQTQRLVIQFLKRLQLLHHSEVMERLGCAISDKRNKQIIGHAWDSPADQLNCHSCADLDLEAFIGASQSTSAPNASPHSGSGPARVHGVATVRILSSPLRSERALPCSNTNKIKSQTRLVCAPFLISSGTIKFQPAYQLGQELSNIFVVDLEVTSCQQSEPCLLRQRRTDTETLAPDTFDSPS</sequence>
<accession>A0A2N5U4D7</accession>
<proteinExistence type="predicted"/>
<reference evidence="1 2" key="1">
    <citation type="submission" date="2017-11" db="EMBL/GenBank/DDBJ databases">
        <title>De novo assembly and phasing of dikaryotic genomes from two isolates of Puccinia coronata f. sp. avenae, the causal agent of oat crown rust.</title>
        <authorList>
            <person name="Miller M.E."/>
            <person name="Zhang Y."/>
            <person name="Omidvar V."/>
            <person name="Sperschneider J."/>
            <person name="Schwessinger B."/>
            <person name="Raley C."/>
            <person name="Palmer J.M."/>
            <person name="Garnica D."/>
            <person name="Upadhyaya N."/>
            <person name="Rathjen J."/>
            <person name="Taylor J.M."/>
            <person name="Park R.F."/>
            <person name="Dodds P.N."/>
            <person name="Hirsch C.D."/>
            <person name="Kianian S.F."/>
            <person name="Figueroa M."/>
        </authorList>
    </citation>
    <scope>NUCLEOTIDE SEQUENCE [LARGE SCALE GENOMIC DNA]</scope>
    <source>
        <strain evidence="1">12SD80</strain>
    </source>
</reference>
<evidence type="ECO:0000313" key="2">
    <source>
        <dbReference type="Proteomes" id="UP000235392"/>
    </source>
</evidence>
<dbReference type="AlphaFoldDB" id="A0A2N5U4D7"/>
<organism evidence="1 2">
    <name type="scientific">Puccinia coronata f. sp. avenae</name>
    <dbReference type="NCBI Taxonomy" id="200324"/>
    <lineage>
        <taxon>Eukaryota</taxon>
        <taxon>Fungi</taxon>
        <taxon>Dikarya</taxon>
        <taxon>Basidiomycota</taxon>
        <taxon>Pucciniomycotina</taxon>
        <taxon>Pucciniomycetes</taxon>
        <taxon>Pucciniales</taxon>
        <taxon>Pucciniaceae</taxon>
        <taxon>Puccinia</taxon>
    </lineage>
</organism>
<name>A0A2N5U4D7_9BASI</name>
<protein>
    <submittedName>
        <fullName evidence="1">Uncharacterized protein</fullName>
    </submittedName>
</protein>
<comment type="caution">
    <text evidence="1">The sequence shown here is derived from an EMBL/GenBank/DDBJ whole genome shotgun (WGS) entry which is preliminary data.</text>
</comment>
<evidence type="ECO:0000313" key="1">
    <source>
        <dbReference type="EMBL" id="PLW32602.1"/>
    </source>
</evidence>